<keyword evidence="1" id="KW-1133">Transmembrane helix</keyword>
<dbReference type="Proteomes" id="UP000823928">
    <property type="component" value="Unassembled WGS sequence"/>
</dbReference>
<feature type="transmembrane region" description="Helical" evidence="1">
    <location>
        <begin position="20"/>
        <end position="40"/>
    </location>
</feature>
<keyword evidence="1" id="KW-0812">Transmembrane</keyword>
<evidence type="ECO:0000313" key="3">
    <source>
        <dbReference type="Proteomes" id="UP000823928"/>
    </source>
</evidence>
<feature type="transmembrane region" description="Helical" evidence="1">
    <location>
        <begin position="69"/>
        <end position="87"/>
    </location>
</feature>
<reference evidence="2" key="1">
    <citation type="submission" date="2020-10" db="EMBL/GenBank/DDBJ databases">
        <authorList>
            <person name="Gilroy R."/>
        </authorList>
    </citation>
    <scope>NUCLEOTIDE SEQUENCE</scope>
    <source>
        <strain evidence="2">6276</strain>
    </source>
</reference>
<name>A0A9D1JP87_9BACT</name>
<organism evidence="2 3">
    <name type="scientific">Candidatus Scatousia excrementigallinarum</name>
    <dbReference type="NCBI Taxonomy" id="2840935"/>
    <lineage>
        <taxon>Bacteria</taxon>
        <taxon>Candidatus Scatousia</taxon>
    </lineage>
</organism>
<comment type="caution">
    <text evidence="2">The sequence shown here is derived from an EMBL/GenBank/DDBJ whole genome shotgun (WGS) entry which is preliminary data.</text>
</comment>
<sequence>MPAKNSELRYYNVKKHETVIIVSMILVFAVIILAVPWLIAAIEWMFRQIPCWAEDATEGQLNVGVLPDFLGGAVGILAGFVMEWKFFNQLKLIEKYKTLVVLLEDEFKRILLELYRQEDEDLEYYQRIKEMISNDIILSTENNSVIYNLPKFSRHEKGRIYKLLLEIYRDIDHYNMLVDKNDSDNAEIEKDINDIKEGIRLFAIVAGLDDIKQMIAAREEINES</sequence>
<keyword evidence="1" id="KW-0472">Membrane</keyword>
<evidence type="ECO:0000313" key="2">
    <source>
        <dbReference type="EMBL" id="HIS37817.1"/>
    </source>
</evidence>
<dbReference type="EMBL" id="DVIU01000297">
    <property type="protein sequence ID" value="HIS37817.1"/>
    <property type="molecule type" value="Genomic_DNA"/>
</dbReference>
<proteinExistence type="predicted"/>
<evidence type="ECO:0000256" key="1">
    <source>
        <dbReference type="SAM" id="Phobius"/>
    </source>
</evidence>
<reference evidence="2" key="2">
    <citation type="journal article" date="2021" name="PeerJ">
        <title>Extensive microbial diversity within the chicken gut microbiome revealed by metagenomics and culture.</title>
        <authorList>
            <person name="Gilroy R."/>
            <person name="Ravi A."/>
            <person name="Getino M."/>
            <person name="Pursley I."/>
            <person name="Horton D.L."/>
            <person name="Alikhan N.F."/>
            <person name="Baker D."/>
            <person name="Gharbi K."/>
            <person name="Hall N."/>
            <person name="Watson M."/>
            <person name="Adriaenssens E.M."/>
            <person name="Foster-Nyarko E."/>
            <person name="Jarju S."/>
            <person name="Secka A."/>
            <person name="Antonio M."/>
            <person name="Oren A."/>
            <person name="Chaudhuri R.R."/>
            <person name="La Ragione R."/>
            <person name="Hildebrand F."/>
            <person name="Pallen M.J."/>
        </authorList>
    </citation>
    <scope>NUCLEOTIDE SEQUENCE</scope>
    <source>
        <strain evidence="2">6276</strain>
    </source>
</reference>
<dbReference type="AlphaFoldDB" id="A0A9D1JP87"/>
<gene>
    <name evidence="2" type="ORF">IAC10_14530</name>
</gene>
<protein>
    <submittedName>
        <fullName evidence="2">Uncharacterized protein</fullName>
    </submittedName>
</protein>
<accession>A0A9D1JP87</accession>